<evidence type="ECO:0000313" key="1">
    <source>
        <dbReference type="EMBL" id="SHE73542.1"/>
    </source>
</evidence>
<dbReference type="EMBL" id="FQVI01000005">
    <property type="protein sequence ID" value="SHE73542.1"/>
    <property type="molecule type" value="Genomic_DNA"/>
</dbReference>
<name>A0A1M4VXV4_9CLOT</name>
<reference evidence="1 2" key="1">
    <citation type="submission" date="2016-11" db="EMBL/GenBank/DDBJ databases">
        <authorList>
            <person name="Jaros S."/>
            <person name="Januszkiewicz K."/>
            <person name="Wedrychowicz H."/>
        </authorList>
    </citation>
    <scope>NUCLEOTIDE SEQUENCE [LARGE SCALE GENOMIC DNA]</scope>
    <source>
        <strain evidence="1 2">DSM 17459</strain>
    </source>
</reference>
<dbReference type="RefSeq" id="WP_072850244.1">
    <property type="nucleotide sequence ID" value="NZ_FQVI01000005.1"/>
</dbReference>
<gene>
    <name evidence="1" type="ORF">SAMN02745158_01375</name>
</gene>
<accession>A0A1M4VXV4</accession>
<proteinExistence type="predicted"/>
<protein>
    <recommendedName>
        <fullName evidence="3">Phage minor structural protein, N-terminal region</fullName>
    </recommendedName>
</protein>
<keyword evidence="2" id="KW-1185">Reference proteome</keyword>
<dbReference type="AlphaFoldDB" id="A0A1M4VXV4"/>
<dbReference type="Proteomes" id="UP000184245">
    <property type="component" value="Unassembled WGS sequence"/>
</dbReference>
<evidence type="ECO:0000313" key="2">
    <source>
        <dbReference type="Proteomes" id="UP000184245"/>
    </source>
</evidence>
<dbReference type="STRING" id="1122155.SAMN02745158_01375"/>
<evidence type="ECO:0008006" key="3">
    <source>
        <dbReference type="Google" id="ProtNLM"/>
    </source>
</evidence>
<sequence>MNNVSNEFRRQLSTDNRNYQLYVKIVLSDGRELHIENKDIWENGFKIEDAVSGDSCFDIGAAIINKFSLTLNNIDENFSKYNFNGAVVTALVGLSFHGKTEKIQKGIYTVDETSYDGAVIKLECLDNLCKFEKSYRTSTLQYPATIGEIVRDACECCGTPLLSTVFDGSTETVRERPDDEALTFLQVISWCAQRCCKFARCDEYGRLVIGWYNTEAFADMGLIDGGRFDKGAVLPELFPYLNTTTGMSCLRDNVKQDDGTDTIAGVSWFKFNGKTCETLYVSGNHWIGLSSSAEELKVCRRDGAMYYLYRQEGAVSGRRFLKIRWEGYTAYNKTEEQYALKFELFLLEPGILYLNVLQTPTNKSYLGTSSLVCGDSTINLSVADGTGSGSGIILVSDSDGRNWEKAEPGKLPVTYFTGDFADGGDFNHYDAGHTHDAGVFENMETFHHIFAVSSLNISTDNVAVTGIKVTAGENEQEKSFLYGSEGYVLSVSENKLIHADEVMSVAEFIGSRAVGLCFRPFSCSCLSDPTMEAGDLCFITDGKQNSYKSFITRHIFQPGGYQSVQCSAETPSRNQADSYSDMTKAIVEAKKNTQNQISNYNIAVQMLTSLMTQAFGVYKTEEIQDDGSIIYYMHNKPTLEESQTIWKMTANAFAVSTDGGKNWNAGMDSSGNAVVNVLSAIGITADWIRAGEMSADRIKGGTLTLGGSGNQGGVLKVQDASGSQVGIWDKDGINVKKGTFSGSLDAATGTFRGALNAATGTFKGSLSAATGTFSGMLSAATGTFTGKIMSDNGWHWVQIDNGYMQGGESNRDFTGYVAFNTIAASTGTYGTRIAGKGILALLSRDIGVASYASINSDVTVTTGESGSIFVATDLEIEALDDGGVSWSYTNRTLTFEKGLMVTAI</sequence>
<dbReference type="OrthoDB" id="1917176at2"/>
<organism evidence="1 2">
    <name type="scientific">Lactonifactor longoviformis DSM 17459</name>
    <dbReference type="NCBI Taxonomy" id="1122155"/>
    <lineage>
        <taxon>Bacteria</taxon>
        <taxon>Bacillati</taxon>
        <taxon>Bacillota</taxon>
        <taxon>Clostridia</taxon>
        <taxon>Eubacteriales</taxon>
        <taxon>Clostridiaceae</taxon>
        <taxon>Lactonifactor</taxon>
    </lineage>
</organism>